<dbReference type="OrthoDB" id="9799053at2"/>
<dbReference type="Gene3D" id="2.60.120.10">
    <property type="entry name" value="Jelly Rolls"/>
    <property type="match status" value="1"/>
</dbReference>
<reference evidence="2 3" key="1">
    <citation type="submission" date="2016-02" db="EMBL/GenBank/DDBJ databases">
        <authorList>
            <person name="Wen L."/>
            <person name="He K."/>
            <person name="Yang H."/>
        </authorList>
    </citation>
    <scope>NUCLEOTIDE SEQUENCE [LARGE SCALE GENOMIC DNA]</scope>
    <source>
        <strain evidence="2 3">CV58</strain>
    </source>
</reference>
<comment type="caution">
    <text evidence="2">The sequence shown here is derived from an EMBL/GenBank/DDBJ whole genome shotgun (WGS) entry which is preliminary data.</text>
</comment>
<gene>
    <name evidence="2" type="ORF">AXE65_09885</name>
</gene>
<dbReference type="InterPro" id="IPR008579">
    <property type="entry name" value="UGlyAH_Cupin_dom"/>
</dbReference>
<evidence type="ECO:0000313" key="3">
    <source>
        <dbReference type="Proteomes" id="UP000072660"/>
    </source>
</evidence>
<evidence type="ECO:0000259" key="1">
    <source>
        <dbReference type="Pfam" id="PF05899"/>
    </source>
</evidence>
<keyword evidence="3" id="KW-1185">Reference proteome</keyword>
<accession>A0A139SXN5</accession>
<sequence length="114" mass="12831">MKTPVIKKPAAVTALTDWGAIDNGLQGRSQTSGRLLHKGANGQSECGIWRCTPGKWRCEVERDEFCHFLEGRCTYIHENGEVIEIDGDCIVFFRKGWKGVCHVTQEICKVYMIA</sequence>
<dbReference type="PANTHER" id="PTHR40943">
    <property type="entry name" value="CYTOPLASMIC PROTEIN-RELATED"/>
    <property type="match status" value="1"/>
</dbReference>
<dbReference type="EMBL" id="LSZO01000034">
    <property type="protein sequence ID" value="KXU39210.1"/>
    <property type="molecule type" value="Genomic_DNA"/>
</dbReference>
<dbReference type="RefSeq" id="WP_068387188.1">
    <property type="nucleotide sequence ID" value="NZ_LSZO01000034.1"/>
</dbReference>
<dbReference type="Pfam" id="PF05899">
    <property type="entry name" value="Cupin_3"/>
    <property type="match status" value="1"/>
</dbReference>
<evidence type="ECO:0000313" key="2">
    <source>
        <dbReference type="EMBL" id="KXU39210.1"/>
    </source>
</evidence>
<organism evidence="2 3">
    <name type="scientific">Ventosimonas gracilis</name>
    <dbReference type="NCBI Taxonomy" id="1680762"/>
    <lineage>
        <taxon>Bacteria</taxon>
        <taxon>Pseudomonadati</taxon>
        <taxon>Pseudomonadota</taxon>
        <taxon>Gammaproteobacteria</taxon>
        <taxon>Pseudomonadales</taxon>
        <taxon>Ventosimonadaceae</taxon>
        <taxon>Ventosimonas</taxon>
    </lineage>
</organism>
<proteinExistence type="predicted"/>
<dbReference type="InterPro" id="IPR011051">
    <property type="entry name" value="RmlC_Cupin_sf"/>
</dbReference>
<dbReference type="Proteomes" id="UP000072660">
    <property type="component" value="Unassembled WGS sequence"/>
</dbReference>
<dbReference type="InterPro" id="IPR014710">
    <property type="entry name" value="RmlC-like_jellyroll"/>
</dbReference>
<protein>
    <submittedName>
        <fullName evidence="2">Cupin</fullName>
    </submittedName>
</protein>
<dbReference type="SUPFAM" id="SSF51182">
    <property type="entry name" value="RmlC-like cupins"/>
    <property type="match status" value="1"/>
</dbReference>
<dbReference type="AlphaFoldDB" id="A0A139SXN5"/>
<feature type="domain" description="(S)-ureidoglycine aminohydrolase cupin" evidence="1">
    <location>
        <begin position="40"/>
        <end position="111"/>
    </location>
</feature>
<dbReference type="PANTHER" id="PTHR40943:SF1">
    <property type="entry name" value="CYTOPLASMIC PROTEIN"/>
    <property type="match status" value="1"/>
</dbReference>
<name>A0A139SXN5_9GAMM</name>